<keyword evidence="3" id="KW-1185">Reference proteome</keyword>
<dbReference type="CDD" id="cd06222">
    <property type="entry name" value="RNase_H_like"/>
    <property type="match status" value="1"/>
</dbReference>
<dbReference type="PANTHER" id="PTHR47074">
    <property type="entry name" value="BNAC02G40300D PROTEIN"/>
    <property type="match status" value="1"/>
</dbReference>
<protein>
    <recommendedName>
        <fullName evidence="1">RNase H type-1 domain-containing protein</fullName>
    </recommendedName>
</protein>
<accession>A0A9Q0QX77</accession>
<name>A0A9Q0QX77_9MAGN</name>
<dbReference type="InterPro" id="IPR044730">
    <property type="entry name" value="RNase_H-like_dom_plant"/>
</dbReference>
<dbReference type="GO" id="GO:0004523">
    <property type="term" value="F:RNA-DNA hybrid ribonuclease activity"/>
    <property type="evidence" value="ECO:0007669"/>
    <property type="project" value="InterPro"/>
</dbReference>
<organism evidence="2 3">
    <name type="scientific">Protea cynaroides</name>
    <dbReference type="NCBI Taxonomy" id="273540"/>
    <lineage>
        <taxon>Eukaryota</taxon>
        <taxon>Viridiplantae</taxon>
        <taxon>Streptophyta</taxon>
        <taxon>Embryophyta</taxon>
        <taxon>Tracheophyta</taxon>
        <taxon>Spermatophyta</taxon>
        <taxon>Magnoliopsida</taxon>
        <taxon>Proteales</taxon>
        <taxon>Proteaceae</taxon>
        <taxon>Protea</taxon>
    </lineage>
</organism>
<dbReference type="InterPro" id="IPR052929">
    <property type="entry name" value="RNase_H-like_EbsB-rel"/>
</dbReference>
<feature type="domain" description="RNase H type-1" evidence="1">
    <location>
        <begin position="109"/>
        <end position="187"/>
    </location>
</feature>
<proteinExistence type="predicted"/>
<gene>
    <name evidence="2" type="ORF">NE237_008218</name>
</gene>
<sequence>MSFIVQQVEGLKLHQWLKIILSDPSTTVQQRKHIFSFAAFLRWHLWKARNEFYFNQKITSPSEVCHEAEGAWTEFLEVSEFHHSHRAALVSTNGSIAWQRAPSGYFKLNVDASFNKDTTGGIGMVIRDACGSPFFAKLVSMIFSYVSVGEILALRAGVMEAAQLGITNLQVESDCLEIVNVINGKANSGDTCVVVAIEQDVQTLISDCAETKASADSSLLGRSLEIKKEPRMEIYSK</sequence>
<dbReference type="InterPro" id="IPR002156">
    <property type="entry name" value="RNaseH_domain"/>
</dbReference>
<dbReference type="Pfam" id="PF13456">
    <property type="entry name" value="RVT_3"/>
    <property type="match status" value="1"/>
</dbReference>
<dbReference type="PANTHER" id="PTHR47074:SF11">
    <property type="entry name" value="REVERSE TRANSCRIPTASE-LIKE PROTEIN"/>
    <property type="match status" value="1"/>
</dbReference>
<dbReference type="InterPro" id="IPR012337">
    <property type="entry name" value="RNaseH-like_sf"/>
</dbReference>
<comment type="caution">
    <text evidence="2">The sequence shown here is derived from an EMBL/GenBank/DDBJ whole genome shotgun (WGS) entry which is preliminary data.</text>
</comment>
<dbReference type="GO" id="GO:0003676">
    <property type="term" value="F:nucleic acid binding"/>
    <property type="evidence" value="ECO:0007669"/>
    <property type="project" value="InterPro"/>
</dbReference>
<dbReference type="AlphaFoldDB" id="A0A9Q0QX77"/>
<dbReference type="SUPFAM" id="SSF53098">
    <property type="entry name" value="Ribonuclease H-like"/>
    <property type="match status" value="1"/>
</dbReference>
<dbReference type="Gene3D" id="3.30.420.10">
    <property type="entry name" value="Ribonuclease H-like superfamily/Ribonuclease H"/>
    <property type="match status" value="1"/>
</dbReference>
<dbReference type="Proteomes" id="UP001141806">
    <property type="component" value="Unassembled WGS sequence"/>
</dbReference>
<evidence type="ECO:0000259" key="1">
    <source>
        <dbReference type="Pfam" id="PF13456"/>
    </source>
</evidence>
<dbReference type="EMBL" id="JAMYWD010000004">
    <property type="protein sequence ID" value="KAJ4975044.1"/>
    <property type="molecule type" value="Genomic_DNA"/>
</dbReference>
<reference evidence="2" key="1">
    <citation type="journal article" date="2023" name="Plant J.">
        <title>The genome of the king protea, Protea cynaroides.</title>
        <authorList>
            <person name="Chang J."/>
            <person name="Duong T.A."/>
            <person name="Schoeman C."/>
            <person name="Ma X."/>
            <person name="Roodt D."/>
            <person name="Barker N."/>
            <person name="Li Z."/>
            <person name="Van de Peer Y."/>
            <person name="Mizrachi E."/>
        </authorList>
    </citation>
    <scope>NUCLEOTIDE SEQUENCE</scope>
    <source>
        <tissue evidence="2">Young leaves</tissue>
    </source>
</reference>
<dbReference type="InterPro" id="IPR036397">
    <property type="entry name" value="RNaseH_sf"/>
</dbReference>
<evidence type="ECO:0000313" key="3">
    <source>
        <dbReference type="Proteomes" id="UP001141806"/>
    </source>
</evidence>
<evidence type="ECO:0000313" key="2">
    <source>
        <dbReference type="EMBL" id="KAJ4975044.1"/>
    </source>
</evidence>
<dbReference type="OrthoDB" id="1749524at2759"/>